<organism evidence="2 3">
    <name type="scientific">Austropuccinia psidii MF-1</name>
    <dbReference type="NCBI Taxonomy" id="1389203"/>
    <lineage>
        <taxon>Eukaryota</taxon>
        <taxon>Fungi</taxon>
        <taxon>Dikarya</taxon>
        <taxon>Basidiomycota</taxon>
        <taxon>Pucciniomycotina</taxon>
        <taxon>Pucciniomycetes</taxon>
        <taxon>Pucciniales</taxon>
        <taxon>Sphaerophragmiaceae</taxon>
        <taxon>Austropuccinia</taxon>
    </lineage>
</organism>
<name>A0A9Q3E0K9_9BASI</name>
<accession>A0A9Q3E0K9</accession>
<evidence type="ECO:0000313" key="2">
    <source>
        <dbReference type="EMBL" id="MBW0509102.1"/>
    </source>
</evidence>
<feature type="compositionally biased region" description="Basic and acidic residues" evidence="1">
    <location>
        <begin position="127"/>
        <end position="148"/>
    </location>
</feature>
<evidence type="ECO:0000256" key="1">
    <source>
        <dbReference type="SAM" id="MobiDB-lite"/>
    </source>
</evidence>
<reference evidence="2" key="1">
    <citation type="submission" date="2021-03" db="EMBL/GenBank/DDBJ databases">
        <title>Draft genome sequence of rust myrtle Austropuccinia psidii MF-1, a brazilian biotype.</title>
        <authorList>
            <person name="Quecine M.C."/>
            <person name="Pachon D.M.R."/>
            <person name="Bonatelli M.L."/>
            <person name="Correr F.H."/>
            <person name="Franceschini L.M."/>
            <person name="Leite T.F."/>
            <person name="Margarido G.R.A."/>
            <person name="Almeida C.A."/>
            <person name="Ferrarezi J.A."/>
            <person name="Labate C.A."/>
        </authorList>
    </citation>
    <scope>NUCLEOTIDE SEQUENCE</scope>
    <source>
        <strain evidence="2">MF-1</strain>
    </source>
</reference>
<feature type="compositionally biased region" description="Polar residues" evidence="1">
    <location>
        <begin position="201"/>
        <end position="215"/>
    </location>
</feature>
<keyword evidence="3" id="KW-1185">Reference proteome</keyword>
<gene>
    <name evidence="2" type="ORF">O181_048817</name>
</gene>
<sequence length="280" mass="32417">MRNYLSLLTQIGIITQLDVSFHVFPFIHYNLTDLNNYIVKLEPPPLARFNDVDTLIQFSQKWAKGHGYALTKKNYHQGKNVYLECDQYGEYIRLEGPTQRQPTTKEFGCKFRLRGSIPSPIEEFAKEQEELTKKRKENEAKESTHQPKELNIIQAKKNGISTAIAKIEDWGIWQPPTISSAIDPFLNNYGLRNTKQRSSRNEQPSQEQTKSSPKTMETPLKKKSQIPGAYIDDEHGTVEKTIIPTKFKKLQEFKEEEGVIHEVKEKTGFWKESGIDSKYH</sequence>
<proteinExistence type="predicted"/>
<protein>
    <submittedName>
        <fullName evidence="2">Uncharacterized protein</fullName>
    </submittedName>
</protein>
<feature type="region of interest" description="Disordered" evidence="1">
    <location>
        <begin position="127"/>
        <end position="149"/>
    </location>
</feature>
<evidence type="ECO:0000313" key="3">
    <source>
        <dbReference type="Proteomes" id="UP000765509"/>
    </source>
</evidence>
<dbReference type="Proteomes" id="UP000765509">
    <property type="component" value="Unassembled WGS sequence"/>
</dbReference>
<comment type="caution">
    <text evidence="2">The sequence shown here is derived from an EMBL/GenBank/DDBJ whole genome shotgun (WGS) entry which is preliminary data.</text>
</comment>
<feature type="region of interest" description="Disordered" evidence="1">
    <location>
        <begin position="194"/>
        <end position="237"/>
    </location>
</feature>
<dbReference type="AlphaFoldDB" id="A0A9Q3E0K9"/>
<dbReference type="EMBL" id="AVOT02020741">
    <property type="protein sequence ID" value="MBW0509102.1"/>
    <property type="molecule type" value="Genomic_DNA"/>
</dbReference>